<evidence type="ECO:0000256" key="1">
    <source>
        <dbReference type="SAM" id="MobiDB-lite"/>
    </source>
</evidence>
<gene>
    <name evidence="2" type="ORF">PG997_014346</name>
</gene>
<feature type="region of interest" description="Disordered" evidence="1">
    <location>
        <begin position="1"/>
        <end position="104"/>
    </location>
</feature>
<feature type="compositionally biased region" description="Polar residues" evidence="1">
    <location>
        <begin position="51"/>
        <end position="70"/>
    </location>
</feature>
<evidence type="ECO:0000313" key="2">
    <source>
        <dbReference type="EMBL" id="KAK8062249.1"/>
    </source>
</evidence>
<feature type="compositionally biased region" description="Basic and acidic residues" evidence="1">
    <location>
        <begin position="71"/>
        <end position="82"/>
    </location>
</feature>
<name>A0ABR1UTI5_9PEZI</name>
<organism evidence="2 3">
    <name type="scientific">Apiospora hydei</name>
    <dbReference type="NCBI Taxonomy" id="1337664"/>
    <lineage>
        <taxon>Eukaryota</taxon>
        <taxon>Fungi</taxon>
        <taxon>Dikarya</taxon>
        <taxon>Ascomycota</taxon>
        <taxon>Pezizomycotina</taxon>
        <taxon>Sordariomycetes</taxon>
        <taxon>Xylariomycetidae</taxon>
        <taxon>Amphisphaeriales</taxon>
        <taxon>Apiosporaceae</taxon>
        <taxon>Apiospora</taxon>
    </lineage>
</organism>
<accession>A0ABR1UTI5</accession>
<comment type="caution">
    <text evidence="2">The sequence shown here is derived from an EMBL/GenBank/DDBJ whole genome shotgun (WGS) entry which is preliminary data.</text>
</comment>
<feature type="compositionally biased region" description="Polar residues" evidence="1">
    <location>
        <begin position="21"/>
        <end position="41"/>
    </location>
</feature>
<dbReference type="Proteomes" id="UP001433268">
    <property type="component" value="Unassembled WGS sequence"/>
</dbReference>
<reference evidence="2 3" key="1">
    <citation type="submission" date="2023-01" db="EMBL/GenBank/DDBJ databases">
        <title>Analysis of 21 Apiospora genomes using comparative genomics revels a genus with tremendous synthesis potential of carbohydrate active enzymes and secondary metabolites.</title>
        <authorList>
            <person name="Sorensen T."/>
        </authorList>
    </citation>
    <scope>NUCLEOTIDE SEQUENCE [LARGE SCALE GENOMIC DNA]</scope>
    <source>
        <strain evidence="2 3">CBS 114990</strain>
    </source>
</reference>
<dbReference type="RefSeq" id="XP_066660848.1">
    <property type="nucleotide sequence ID" value="XM_066818660.1"/>
</dbReference>
<feature type="compositionally biased region" description="Polar residues" evidence="1">
    <location>
        <begin position="83"/>
        <end position="99"/>
    </location>
</feature>
<sequence>MGSEAPGADAAQPQMDLDSQDAGTSQTEVAEDMTPNQQLQTIAEGVGGDGNTDQSGSPVAQSSGKNSETQAHIDVDSKDTKDTSNGPSTEIPSENSPNLSPDMERYRRMEAVLLKHRKEWESNHESKCYARATPGITRSDPHFGLRGPWNETWNYMTVPHYRRPNPFELTNEHKAFPYPHHIEEKDEFDLAIDYGAARNRLRKNFEWELDRLF</sequence>
<dbReference type="GeneID" id="92051720"/>
<evidence type="ECO:0000313" key="3">
    <source>
        <dbReference type="Proteomes" id="UP001433268"/>
    </source>
</evidence>
<proteinExistence type="predicted"/>
<keyword evidence="3" id="KW-1185">Reference proteome</keyword>
<protein>
    <submittedName>
        <fullName evidence="2">Uncharacterized protein</fullName>
    </submittedName>
</protein>
<dbReference type="EMBL" id="JAQQWN010000010">
    <property type="protein sequence ID" value="KAK8062249.1"/>
    <property type="molecule type" value="Genomic_DNA"/>
</dbReference>